<keyword evidence="2" id="KW-0808">Transferase</keyword>
<dbReference type="InterPro" id="IPR041698">
    <property type="entry name" value="Methyltransf_25"/>
</dbReference>
<dbReference type="GO" id="GO:0008168">
    <property type="term" value="F:methyltransferase activity"/>
    <property type="evidence" value="ECO:0007669"/>
    <property type="project" value="UniProtKB-KW"/>
</dbReference>
<dbReference type="Pfam" id="PF13649">
    <property type="entry name" value="Methyltransf_25"/>
    <property type="match status" value="1"/>
</dbReference>
<dbReference type="EMBL" id="LNYI01000006">
    <property type="protein sequence ID" value="KTD24976.1"/>
    <property type="molecule type" value="Genomic_DNA"/>
</dbReference>
<dbReference type="AlphaFoldDB" id="A0A0W0VXP3"/>
<proteinExistence type="predicted"/>
<dbReference type="RefSeq" id="WP_028373928.1">
    <property type="nucleotide sequence ID" value="NZ_CAAAJD010000031.1"/>
</dbReference>
<keyword evidence="2" id="KW-0489">Methyltransferase</keyword>
<sequence>MPTQEWPAHDYAIGSYIQANIANSYLKYLEIKQTDHVLDIGCGNGTFSRKILDKIPQGQFLGIDASENMLALARQEIADYPNAKLQQTDVLVMSFKNRFDYIVSFWCLQWCAFAIEKAFLNIHRALKTTGKVLALFPSGDDPFITSYYRVQASGQFPCLNDFKPPVDYRDFQNLEEKILALPFKHIKFERLKHQILLPSLDIFRKFVKGIAFFQGQIPSKYINSINEALVNTYDQECQEKFSGEYWFTLSIYLMRGEK</sequence>
<name>A0A0W0VXP3_9GAMM</name>
<evidence type="ECO:0000313" key="3">
    <source>
        <dbReference type="Proteomes" id="UP000054869"/>
    </source>
</evidence>
<dbReference type="PATRIC" id="fig|45067.4.peg.295"/>
<dbReference type="PANTHER" id="PTHR43667">
    <property type="entry name" value="CYCLOPROPANE-FATTY-ACYL-PHOSPHOLIPID SYNTHASE"/>
    <property type="match status" value="1"/>
</dbReference>
<accession>A0A0W0VXP3</accession>
<dbReference type="InterPro" id="IPR029063">
    <property type="entry name" value="SAM-dependent_MTases_sf"/>
</dbReference>
<dbReference type="SUPFAM" id="SSF53335">
    <property type="entry name" value="S-adenosyl-L-methionine-dependent methyltransferases"/>
    <property type="match status" value="1"/>
</dbReference>
<organism evidence="2 3">
    <name type="scientific">Legionella lansingensis</name>
    <dbReference type="NCBI Taxonomy" id="45067"/>
    <lineage>
        <taxon>Bacteria</taxon>
        <taxon>Pseudomonadati</taxon>
        <taxon>Pseudomonadota</taxon>
        <taxon>Gammaproteobacteria</taxon>
        <taxon>Legionellales</taxon>
        <taxon>Legionellaceae</taxon>
        <taxon>Legionella</taxon>
    </lineage>
</organism>
<keyword evidence="3" id="KW-1185">Reference proteome</keyword>
<dbReference type="Proteomes" id="UP000054869">
    <property type="component" value="Unassembled WGS sequence"/>
</dbReference>
<gene>
    <name evidence="2" type="ORF">Llan_0281</name>
</gene>
<protein>
    <submittedName>
        <fullName evidence="2">Methyltransferase</fullName>
    </submittedName>
</protein>
<dbReference type="eggNOG" id="COG2226">
    <property type="taxonomic scope" value="Bacteria"/>
</dbReference>
<comment type="caution">
    <text evidence="2">The sequence shown here is derived from an EMBL/GenBank/DDBJ whole genome shotgun (WGS) entry which is preliminary data.</text>
</comment>
<dbReference type="STRING" id="45067.Llan_0281"/>
<feature type="domain" description="Methyltransferase" evidence="1">
    <location>
        <begin position="37"/>
        <end position="130"/>
    </location>
</feature>
<dbReference type="Gene3D" id="3.40.50.150">
    <property type="entry name" value="Vaccinia Virus protein VP39"/>
    <property type="match status" value="1"/>
</dbReference>
<dbReference type="OrthoDB" id="9760689at2"/>
<dbReference type="CDD" id="cd02440">
    <property type="entry name" value="AdoMet_MTases"/>
    <property type="match status" value="1"/>
</dbReference>
<dbReference type="InterPro" id="IPR050723">
    <property type="entry name" value="CFA/CMAS"/>
</dbReference>
<dbReference type="GO" id="GO:0032259">
    <property type="term" value="P:methylation"/>
    <property type="evidence" value="ECO:0007669"/>
    <property type="project" value="UniProtKB-KW"/>
</dbReference>
<reference evidence="2 3" key="1">
    <citation type="submission" date="2015-11" db="EMBL/GenBank/DDBJ databases">
        <title>Genomic analysis of 38 Legionella species identifies large and diverse effector repertoires.</title>
        <authorList>
            <person name="Burstein D."/>
            <person name="Amaro F."/>
            <person name="Zusman T."/>
            <person name="Lifshitz Z."/>
            <person name="Cohen O."/>
            <person name="Gilbert J.A."/>
            <person name="Pupko T."/>
            <person name="Shuman H.A."/>
            <person name="Segal G."/>
        </authorList>
    </citation>
    <scope>NUCLEOTIDE SEQUENCE [LARGE SCALE GENOMIC DNA]</scope>
    <source>
        <strain evidence="2 3">ATCC 49751</strain>
    </source>
</reference>
<dbReference type="PANTHER" id="PTHR43667:SF2">
    <property type="entry name" value="FATTY ACID C-METHYL TRANSFERASE"/>
    <property type="match status" value="1"/>
</dbReference>
<evidence type="ECO:0000313" key="2">
    <source>
        <dbReference type="EMBL" id="KTD24976.1"/>
    </source>
</evidence>
<evidence type="ECO:0000259" key="1">
    <source>
        <dbReference type="Pfam" id="PF13649"/>
    </source>
</evidence>